<keyword evidence="4" id="KW-1185">Reference proteome</keyword>
<dbReference type="Gene3D" id="1.10.418.10">
    <property type="entry name" value="Calponin-like domain"/>
    <property type="match status" value="1"/>
</dbReference>
<dbReference type="PROSITE" id="PS50021">
    <property type="entry name" value="CH"/>
    <property type="match status" value="1"/>
</dbReference>
<feature type="region of interest" description="Disordered" evidence="1">
    <location>
        <begin position="307"/>
        <end position="334"/>
    </location>
</feature>
<comment type="caution">
    <text evidence="3">The sequence shown here is derived from an EMBL/GenBank/DDBJ whole genome shotgun (WGS) entry which is preliminary data.</text>
</comment>
<dbReference type="PANTHER" id="PTHR14919:SF0">
    <property type="entry name" value="SPERM FLAGELLAR PROTEIN 2"/>
    <property type="match status" value="1"/>
</dbReference>
<feature type="compositionally biased region" description="Low complexity" evidence="1">
    <location>
        <begin position="1024"/>
        <end position="1036"/>
    </location>
</feature>
<accession>A0A836CIK5</accession>
<reference evidence="3" key="1">
    <citation type="submission" date="2021-02" db="EMBL/GenBank/DDBJ databases">
        <title>First Annotated Genome of the Yellow-green Alga Tribonema minus.</title>
        <authorList>
            <person name="Mahan K.M."/>
        </authorList>
    </citation>
    <scope>NUCLEOTIDE SEQUENCE</scope>
    <source>
        <strain evidence="3">UTEX B ZZ1240</strain>
    </source>
</reference>
<dbReference type="InterPro" id="IPR036872">
    <property type="entry name" value="CH_dom_sf"/>
</dbReference>
<dbReference type="SUPFAM" id="SSF47576">
    <property type="entry name" value="Calponin-homology domain, CH-domain"/>
    <property type="match status" value="1"/>
</dbReference>
<evidence type="ECO:0000313" key="4">
    <source>
        <dbReference type="Proteomes" id="UP000664859"/>
    </source>
</evidence>
<feature type="region of interest" description="Disordered" evidence="1">
    <location>
        <begin position="1321"/>
        <end position="1346"/>
    </location>
</feature>
<feature type="compositionally biased region" description="Basic and acidic residues" evidence="1">
    <location>
        <begin position="1254"/>
        <end position="1275"/>
    </location>
</feature>
<dbReference type="GO" id="GO:0005737">
    <property type="term" value="C:cytoplasm"/>
    <property type="evidence" value="ECO:0007669"/>
    <property type="project" value="UniProtKB-ARBA"/>
</dbReference>
<dbReference type="SUPFAM" id="SSF52540">
    <property type="entry name" value="P-loop containing nucleoside triphosphate hydrolases"/>
    <property type="match status" value="1"/>
</dbReference>
<dbReference type="Proteomes" id="UP000664859">
    <property type="component" value="Unassembled WGS sequence"/>
</dbReference>
<dbReference type="Pfam" id="PF06294">
    <property type="entry name" value="CH_2"/>
    <property type="match status" value="1"/>
</dbReference>
<dbReference type="InterPro" id="IPR054517">
    <property type="entry name" value="SPEF2_D5"/>
</dbReference>
<protein>
    <recommendedName>
        <fullName evidence="2">Calponin-homology (CH) domain-containing protein</fullName>
    </recommendedName>
</protein>
<dbReference type="OrthoDB" id="62528at2759"/>
<evidence type="ECO:0000313" key="3">
    <source>
        <dbReference type="EMBL" id="KAG5184931.1"/>
    </source>
</evidence>
<feature type="region of interest" description="Disordered" evidence="1">
    <location>
        <begin position="1011"/>
        <end position="1036"/>
    </location>
</feature>
<feature type="region of interest" description="Disordered" evidence="1">
    <location>
        <begin position="1217"/>
        <end position="1291"/>
    </location>
</feature>
<feature type="domain" description="Calponin-homology (CH)" evidence="2">
    <location>
        <begin position="1"/>
        <end position="104"/>
    </location>
</feature>
<sequence length="1547" mass="164836">MSDLALQWANNHLEGHVLNLEQDFRNGYLLGVLLDKHNQLPSFKHFQDSGSTEAKITNFRLLHSGFHALNIPFDARIACDIMRGHTGAAAAILCQLQMTLERSKKAAAAAADPALLSPQERGCGAHSPTMLPNLPHRLGKPVYDAVSSRHFEDTLRKLMTNAKEENMKHVLSRFGVKGRQHTAQVKQAEQLEQQASQTHLEMLRTAVKRQEDDRRVQGKLAAQQSQQHKRVHKEKLRTQATAVQRFRHKQHQLATTRDLQIESQSVTDFLQGVSTFEKSMLSSAPATGCWNPATTPSAQAAIASPPCAAHKLPSSGGSSSEDVSSDEAQNAVLRDRRRRQFLTAREQACAVQHEQSVAQALQAGMARASVAEQAAGDAMSVIARHTEVMTKNRQFRKRQHHQRACQDATERLQRDQAFLDTAAQVYACELRAQAERLRLCEAACADASARANEKLCRKTLCDVVELALAAAGLREFVTAAAYGADEVAPAEAWTDLKRCFQRGHALPDLRDCGERSEGEEWGSAQRLAFMTEACATAAATEACSASADHLVEGDLADYLGGNSMWAPPLFPQEDQQGSAAAASTTANAGNAAAAEPPPAAAAVAEPATSTSPASRPRPASAQAARSVLSAVPPCYALGEAIIESRIIAEPLPQPPPPPDVPEFPVRVCMCGPTFTGKSEQALRLAQRHGLKVLSCEDELSQAVALAQAALTNADSTAAAAAETGHRHAQRRQLGQVALSHIMRGDEVPDHIYAELLAEAICRMGHETAQNSTSASPDAQPPCMGWVAEDFPENAVQAAALEKLLTGYDAAADPPSRWDRASPLAPCAPPPDTSGELVRSGVDLVVHLDVGDRMALLSRSLGRRADPATGEEYHLGDSARAPPFDDVCKEHLQRRHDPANATPQLAQQVAAHAAHAGALLAFLRRFGTARALRCDGLTAEALFGTLSELVAAVLGRKAGDRALPVEADSAELGGAHDADAVVMAQGAAEVRASTEVISSSSASARGSTAASLRTSDAALAPPPGTSQSPAAAPASAPLPPASVFSAPLASAVAQHWAATEGAFCRAARSAFRELRHQRAAAARHLHRMRRGFCTQLTSADDKQRMLDAYVAAHNALLEDLRFEDAGRAELNLKLEECRAALWADIEGRRAAAAALLQHTREDGWVEKQVALLENCVMLLIQAEVDRFHAGIGLLMDYHAAQLQDSNVEVLLTPLLEEERPARPNAKPDKGSKKASGDDAAAAVPPLRRSAQPPRVVDDYVREAKHRRADEPEETAKGGKSKAKPPGKGKGGAAAEVSVNTVAAACDTALRYAAQWHADTCPIPPPLPTTSGSSSGSSSGGGELPEHPRAPLHRAIWHQAAALEERVARLRGAGERLKSNLTASVAAQHAQLQAWLDARIAAEAAAAEGALAAAACAISRDESITQVWLLRGDVLMVDAGVRLLPAPLPPPVPTVLPQHWSVLNAEQVAAVQAVLASVAAADGSVLLEDFVHAFSGLAMRHDVALPPKWSSLSEEQLEQASDTGPNAVENSCSYLQQVRFSAGSIDDLL</sequence>
<dbReference type="PANTHER" id="PTHR14919">
    <property type="entry name" value="KPL2-RELATED"/>
    <property type="match status" value="1"/>
</dbReference>
<name>A0A836CIK5_9STRA</name>
<feature type="region of interest" description="Disordered" evidence="1">
    <location>
        <begin position="567"/>
        <end position="620"/>
    </location>
</feature>
<feature type="compositionally biased region" description="Low complexity" evidence="1">
    <location>
        <begin position="307"/>
        <end position="322"/>
    </location>
</feature>
<proteinExistence type="predicted"/>
<dbReference type="InterPro" id="IPR052634">
    <property type="entry name" value="Sperm_flagellar-bone_growth"/>
</dbReference>
<dbReference type="Pfam" id="PF22946">
    <property type="entry name" value="SPEF2_D5"/>
    <property type="match status" value="1"/>
</dbReference>
<dbReference type="InterPro" id="IPR027417">
    <property type="entry name" value="P-loop_NTPase"/>
</dbReference>
<feature type="compositionally biased region" description="Low complexity" evidence="1">
    <location>
        <begin position="576"/>
        <end position="620"/>
    </location>
</feature>
<evidence type="ECO:0000259" key="2">
    <source>
        <dbReference type="PROSITE" id="PS50021"/>
    </source>
</evidence>
<dbReference type="InterPro" id="IPR010441">
    <property type="entry name" value="CH_2"/>
</dbReference>
<dbReference type="InterPro" id="IPR001715">
    <property type="entry name" value="CH_dom"/>
</dbReference>
<dbReference type="EMBL" id="JAFCMP010000146">
    <property type="protein sequence ID" value="KAG5184931.1"/>
    <property type="molecule type" value="Genomic_DNA"/>
</dbReference>
<evidence type="ECO:0000256" key="1">
    <source>
        <dbReference type="SAM" id="MobiDB-lite"/>
    </source>
</evidence>
<feature type="compositionally biased region" description="Basic and acidic residues" evidence="1">
    <location>
        <begin position="1217"/>
        <end position="1235"/>
    </location>
</feature>
<dbReference type="Gene3D" id="3.40.50.300">
    <property type="entry name" value="P-loop containing nucleotide triphosphate hydrolases"/>
    <property type="match status" value="1"/>
</dbReference>
<gene>
    <name evidence="3" type="ORF">JKP88DRAFT_313477</name>
</gene>
<organism evidence="3 4">
    <name type="scientific">Tribonema minus</name>
    <dbReference type="NCBI Taxonomy" id="303371"/>
    <lineage>
        <taxon>Eukaryota</taxon>
        <taxon>Sar</taxon>
        <taxon>Stramenopiles</taxon>
        <taxon>Ochrophyta</taxon>
        <taxon>PX clade</taxon>
        <taxon>Xanthophyceae</taxon>
        <taxon>Tribonematales</taxon>
        <taxon>Tribonemataceae</taxon>
        <taxon>Tribonema</taxon>
    </lineage>
</organism>